<evidence type="ECO:0000313" key="3">
    <source>
        <dbReference type="Proteomes" id="UP000619479"/>
    </source>
</evidence>
<comment type="caution">
    <text evidence="2">The sequence shown here is derived from an EMBL/GenBank/DDBJ whole genome shotgun (WGS) entry which is preliminary data.</text>
</comment>
<accession>A0A919IZM0</accession>
<feature type="compositionally biased region" description="Polar residues" evidence="1">
    <location>
        <begin position="35"/>
        <end position="44"/>
    </location>
</feature>
<name>A0A919IZM0_9ACTN</name>
<keyword evidence="3" id="KW-1185">Reference proteome</keyword>
<proteinExistence type="predicted"/>
<evidence type="ECO:0000313" key="2">
    <source>
        <dbReference type="EMBL" id="GID71035.1"/>
    </source>
</evidence>
<dbReference type="InterPro" id="IPR027417">
    <property type="entry name" value="P-loop_NTPase"/>
</dbReference>
<dbReference type="EMBL" id="BOMH01000093">
    <property type="protein sequence ID" value="GID71035.1"/>
    <property type="molecule type" value="Genomic_DNA"/>
</dbReference>
<dbReference type="RefSeq" id="WP_203755645.1">
    <property type="nucleotide sequence ID" value="NZ_BAAAUC010000086.1"/>
</dbReference>
<feature type="compositionally biased region" description="Basic and acidic residues" evidence="1">
    <location>
        <begin position="1"/>
        <end position="10"/>
    </location>
</feature>
<sequence>MTTTAHHADDGQPSGTPAEARHVAASGSKGMQVGDGNTQTNTFNYHGAPPAVSWPHQVGVVPPRAASYQSRTEAAHLAAALKAGRTAVLTQILSGLGGIGKTQLAADLARQSLHDGRVDLLVWAVATSPEAVIARYAQADTDLHGREDSDPRRGADRFLAWLATTDRRWLVVLDDLAVMSSQVVQPGDGCQLADGGVGPVVVVVVQECR</sequence>
<dbReference type="Gene3D" id="3.40.50.300">
    <property type="entry name" value="P-loop containing nucleotide triphosphate hydrolases"/>
    <property type="match status" value="1"/>
</dbReference>
<evidence type="ECO:0000256" key="1">
    <source>
        <dbReference type="SAM" id="MobiDB-lite"/>
    </source>
</evidence>
<gene>
    <name evidence="2" type="ORF">Acy02nite_89160</name>
</gene>
<dbReference type="SUPFAM" id="SSF52540">
    <property type="entry name" value="P-loop containing nucleoside triphosphate hydrolases"/>
    <property type="match status" value="1"/>
</dbReference>
<organism evidence="2 3">
    <name type="scientific">Actinoplanes cyaneus</name>
    <dbReference type="NCBI Taxonomy" id="52696"/>
    <lineage>
        <taxon>Bacteria</taxon>
        <taxon>Bacillati</taxon>
        <taxon>Actinomycetota</taxon>
        <taxon>Actinomycetes</taxon>
        <taxon>Micromonosporales</taxon>
        <taxon>Micromonosporaceae</taxon>
        <taxon>Actinoplanes</taxon>
    </lineage>
</organism>
<dbReference type="Proteomes" id="UP000619479">
    <property type="component" value="Unassembled WGS sequence"/>
</dbReference>
<feature type="region of interest" description="Disordered" evidence="1">
    <location>
        <begin position="1"/>
        <end position="48"/>
    </location>
</feature>
<evidence type="ECO:0008006" key="4">
    <source>
        <dbReference type="Google" id="ProtNLM"/>
    </source>
</evidence>
<dbReference type="AlphaFoldDB" id="A0A919IZM0"/>
<reference evidence="2" key="1">
    <citation type="submission" date="2021-01" db="EMBL/GenBank/DDBJ databases">
        <title>Whole genome shotgun sequence of Actinoplanes cyaneus NBRC 14990.</title>
        <authorList>
            <person name="Komaki H."/>
            <person name="Tamura T."/>
        </authorList>
    </citation>
    <scope>NUCLEOTIDE SEQUENCE</scope>
    <source>
        <strain evidence="2">NBRC 14990</strain>
    </source>
</reference>
<protein>
    <recommendedName>
        <fullName evidence="4">NB-ARC domain-containing protein</fullName>
    </recommendedName>
</protein>